<organism evidence="2 3">
    <name type="scientific">Tepidibacter thalassicus DSM 15285</name>
    <dbReference type="NCBI Taxonomy" id="1123350"/>
    <lineage>
        <taxon>Bacteria</taxon>
        <taxon>Bacillati</taxon>
        <taxon>Bacillota</taxon>
        <taxon>Clostridia</taxon>
        <taxon>Peptostreptococcales</taxon>
        <taxon>Peptostreptococcaceae</taxon>
        <taxon>Tepidibacter</taxon>
    </lineage>
</organism>
<dbReference type="OrthoDB" id="9776919at2"/>
<dbReference type="SUPFAM" id="SSF53098">
    <property type="entry name" value="Ribonuclease H-like"/>
    <property type="match status" value="1"/>
</dbReference>
<reference evidence="3" key="1">
    <citation type="submission" date="2016-11" db="EMBL/GenBank/DDBJ databases">
        <authorList>
            <person name="Varghese N."/>
            <person name="Submissions S."/>
        </authorList>
    </citation>
    <scope>NUCLEOTIDE SEQUENCE [LARGE SCALE GENOMIC DNA]</scope>
    <source>
        <strain evidence="3">DSM 15285</strain>
    </source>
</reference>
<evidence type="ECO:0000259" key="1">
    <source>
        <dbReference type="PROSITE" id="PS50879"/>
    </source>
</evidence>
<dbReference type="GO" id="GO:0016783">
    <property type="term" value="F:sulfurtransferase activity"/>
    <property type="evidence" value="ECO:0007669"/>
    <property type="project" value="InterPro"/>
</dbReference>
<keyword evidence="3" id="KW-1185">Reference proteome</keyword>
<dbReference type="FunFam" id="3.30.420.10:FF:000076">
    <property type="entry name" value="RBR-type E3 ubiquitin transferase"/>
    <property type="match status" value="1"/>
</dbReference>
<dbReference type="InterPro" id="IPR052188">
    <property type="entry name" value="Ni-pincer_cofactor_biosynth"/>
</dbReference>
<dbReference type="Pfam" id="PF01171">
    <property type="entry name" value="ATP_bind_3"/>
    <property type="match status" value="1"/>
</dbReference>
<dbReference type="EMBL" id="FQXH01000005">
    <property type="protein sequence ID" value="SHG96153.1"/>
    <property type="molecule type" value="Genomic_DNA"/>
</dbReference>
<dbReference type="InterPro" id="IPR014729">
    <property type="entry name" value="Rossmann-like_a/b/a_fold"/>
</dbReference>
<sequence length="401" mass="45993">MEVMLYTDGGSRNNPGDAGIGVVIMDNEGNIIKEIGEYIGVETNNVAEYKAFIRGLEECLNLGYSRVKAHLDSQLIVKQILGEYKVKNKNLKVLYEKAKNIIKKIEEFEIVHIKRALNKKADYLVNKAIDKKNTSQTQLKLKQLKTILKDMESIAVAFSGGVDSTFLLNVAKEVLGDKVIAITVNAFIHAKRELEESKKYADQIRVKHIILQIDNINIKEFVDNTPDRCYYCKREIFTKIKEIAKKYDVKYIVDGSNVDDLKDFRPGMRALKELKIISPLKEVGLTKNEIRQLSKELNIPTWDKPSFACLASRIPYNNKITKEKLNMIELSEEFLLSLGFKQVRVRHHGEIARIEILKDDMNKFFDLKLIEKVNCKFKKIGFDYVTLDLSGYRTGSMNETL</sequence>
<dbReference type="CDD" id="cd01990">
    <property type="entry name" value="LarE-like"/>
    <property type="match status" value="1"/>
</dbReference>
<dbReference type="SUPFAM" id="SSF52402">
    <property type="entry name" value="Adenine nucleotide alpha hydrolases-like"/>
    <property type="match status" value="1"/>
</dbReference>
<dbReference type="STRING" id="1123350.SAMN02744040_00360"/>
<dbReference type="GO" id="GO:0004523">
    <property type="term" value="F:RNA-DNA hybrid ribonuclease activity"/>
    <property type="evidence" value="ECO:0007669"/>
    <property type="project" value="InterPro"/>
</dbReference>
<dbReference type="Gene3D" id="3.30.420.10">
    <property type="entry name" value="Ribonuclease H-like superfamily/Ribonuclease H"/>
    <property type="match status" value="1"/>
</dbReference>
<evidence type="ECO:0000313" key="3">
    <source>
        <dbReference type="Proteomes" id="UP000242520"/>
    </source>
</evidence>
<dbReference type="Pfam" id="PF13456">
    <property type="entry name" value="RVT_3"/>
    <property type="match status" value="1"/>
</dbReference>
<dbReference type="Gene3D" id="3.40.50.620">
    <property type="entry name" value="HUPs"/>
    <property type="match status" value="1"/>
</dbReference>
<accession>A0A1M5P4N1</accession>
<dbReference type="NCBIfam" id="TIGR00268">
    <property type="entry name" value="ATP-dependent sacrificial sulfur transferase LarE"/>
    <property type="match status" value="1"/>
</dbReference>
<dbReference type="PROSITE" id="PS50879">
    <property type="entry name" value="RNASE_H_1"/>
    <property type="match status" value="1"/>
</dbReference>
<dbReference type="InterPro" id="IPR012337">
    <property type="entry name" value="RNaseH-like_sf"/>
</dbReference>
<dbReference type="PANTHER" id="PTHR43169:SF2">
    <property type="entry name" value="NAD_GMP SYNTHASE DOMAIN-CONTAINING PROTEIN"/>
    <property type="match status" value="1"/>
</dbReference>
<name>A0A1M5P4N1_9FIRM</name>
<proteinExistence type="predicted"/>
<dbReference type="GO" id="GO:0003676">
    <property type="term" value="F:nucleic acid binding"/>
    <property type="evidence" value="ECO:0007669"/>
    <property type="project" value="InterPro"/>
</dbReference>
<protein>
    <submittedName>
        <fullName evidence="2">TIGR00268 family protein</fullName>
    </submittedName>
</protein>
<evidence type="ECO:0000313" key="2">
    <source>
        <dbReference type="EMBL" id="SHG96153.1"/>
    </source>
</evidence>
<dbReference type="InterPro" id="IPR036397">
    <property type="entry name" value="RNaseH_sf"/>
</dbReference>
<dbReference type="InterPro" id="IPR011063">
    <property type="entry name" value="TilS/TtcA_N"/>
</dbReference>
<dbReference type="PANTHER" id="PTHR43169">
    <property type="entry name" value="EXSB FAMILY PROTEIN"/>
    <property type="match status" value="1"/>
</dbReference>
<dbReference type="InterPro" id="IPR002156">
    <property type="entry name" value="RNaseH_domain"/>
</dbReference>
<feature type="domain" description="RNase H type-1" evidence="1">
    <location>
        <begin position="1"/>
        <end position="130"/>
    </location>
</feature>
<dbReference type="CDD" id="cd09279">
    <property type="entry name" value="RNase_HI_like"/>
    <property type="match status" value="1"/>
</dbReference>
<gene>
    <name evidence="2" type="ORF">SAMN02744040_00360</name>
</gene>
<dbReference type="RefSeq" id="WP_084601883.1">
    <property type="nucleotide sequence ID" value="NZ_FQXH01000005.1"/>
</dbReference>
<dbReference type="InterPro" id="IPR005232">
    <property type="entry name" value="LarE"/>
</dbReference>
<dbReference type="AlphaFoldDB" id="A0A1M5P4N1"/>
<dbReference type="Proteomes" id="UP000242520">
    <property type="component" value="Unassembled WGS sequence"/>
</dbReference>